<dbReference type="SUPFAM" id="SSF48452">
    <property type="entry name" value="TPR-like"/>
    <property type="match status" value="2"/>
</dbReference>
<evidence type="ECO:0000256" key="1">
    <source>
        <dbReference type="ARBA" id="ARBA00022737"/>
    </source>
</evidence>
<dbReference type="SUPFAM" id="SSF53756">
    <property type="entry name" value="UDP-Glycosyltransferase/glycogen phosphorylase"/>
    <property type="match status" value="1"/>
</dbReference>
<reference evidence="4 5" key="3">
    <citation type="journal article" date="2008" name="FEMS Microbiol. Ecol.">
        <title>Identification and characterization of genes underlying chitinolysis in Collimonas fungivorans Ter331.</title>
        <authorList>
            <person name="Fritsche K."/>
            <person name="de Boer W."/>
            <person name="Gerards S."/>
            <person name="van den Berg M."/>
            <person name="van Veen J.A."/>
            <person name="Leveau J.H."/>
        </authorList>
    </citation>
    <scope>NUCLEOTIDE SEQUENCE [LARGE SCALE GENOMIC DNA]</scope>
    <source>
        <strain evidence="4 5">Ter331</strain>
    </source>
</reference>
<organism evidence="4 5">
    <name type="scientific">Collimonas fungivorans (strain Ter331)</name>
    <dbReference type="NCBI Taxonomy" id="1005048"/>
    <lineage>
        <taxon>Bacteria</taxon>
        <taxon>Pseudomonadati</taxon>
        <taxon>Pseudomonadota</taxon>
        <taxon>Betaproteobacteria</taxon>
        <taxon>Burkholderiales</taxon>
        <taxon>Oxalobacteraceae</taxon>
        <taxon>Collimonas</taxon>
    </lineage>
</organism>
<feature type="repeat" description="TPR" evidence="3">
    <location>
        <begin position="160"/>
        <end position="193"/>
    </location>
</feature>
<evidence type="ECO:0000313" key="5">
    <source>
        <dbReference type="Proteomes" id="UP000008392"/>
    </source>
</evidence>
<reference evidence="4 5" key="1">
    <citation type="journal article" date="2004" name="Environ. Microbiol.">
        <title>Phylogeny-function analysis of (meta)genomic libraries: screening for expression of ribosomal RNA genes by large-insert library fluorescent in situ hybridization (LIL-FISH).</title>
        <authorList>
            <person name="Leveau J.H."/>
            <person name="Gerards S."/>
            <person name="de Boer W."/>
            <person name="van Veen J.A."/>
        </authorList>
    </citation>
    <scope>NUCLEOTIDE SEQUENCE [LARGE SCALE GENOMIC DNA]</scope>
    <source>
        <strain evidence="4 5">Ter331</strain>
    </source>
</reference>
<dbReference type="InterPro" id="IPR011990">
    <property type="entry name" value="TPR-like_helical_dom_sf"/>
</dbReference>
<dbReference type="KEGG" id="cfu:CFU_1351"/>
<evidence type="ECO:0000313" key="4">
    <source>
        <dbReference type="EMBL" id="AEK61183.1"/>
    </source>
</evidence>
<dbReference type="Gene3D" id="1.25.40.10">
    <property type="entry name" value="Tetratricopeptide repeat domain"/>
    <property type="match status" value="3"/>
</dbReference>
<sequence length="624" mass="69692">MNCGWPKPLSTSHTRIQNEHAMSTMHLIQQAYKDFQNGNTAHAERSLKDILTSQPKNFDALHILGVICAATGQRSEAVQLFGQALALDDKNVSLYYKLARVQFESDQFEAALRAYEKIIALGYVKPEILLAKAVTLLSLQRRREALECIEQTLAAWPDYADGWAHKGALLYQLQQHEEALVHFDRALALQPAMADGWYKKSLALDKLERYADALASLDRAIALAPKTAAYWLDRAVILHKLERYAESLSDNETGLALAPGNAEAWGDHGLTLSRMNRHQQALDSYQRAIGLQAGYADALSNQSLSQLVLGQFEAGWQSYEYRWKKGNADFPRHTEIPLWLGRQAIGGKRILLWSEQGLGDTIQFCRYAMLVAALGAEVVLEVDPALKTITQTMGNFQVIAIGEEFAPVDYQTPLMSLPLVFKTELATIPAPPSYFTADAGKKESWRKRQDFAGGKLKIGLVGSGNAGNTNDHRRSMPLQEFAPLLQLEGADFFLVQKDIRASDHAYVQQTPKLWVVAHDIADFDDTAAIIANLDLVISVDTSVAHLSGALGVPVWILLPWVPDWRWLLDREDSPWYPSARLFRQEQTGDWQGVIERVMSALNTFLSIPPKTSPNQSNYLTILKD</sequence>
<reference evidence="4 5" key="5">
    <citation type="journal article" date="2011" name="ISME J.">
        <title>Dual transcriptional profiling of a bacterial/fungal confrontation: Collimonas fungivorans versus Aspergillus niger.</title>
        <authorList>
            <person name="Mela F."/>
            <person name="Fritsche K."/>
            <person name="de Boer W."/>
            <person name="van Veen J.A."/>
            <person name="de Graaff L.H."/>
            <person name="van den Berg M."/>
            <person name="Leveau J.H."/>
        </authorList>
    </citation>
    <scope>NUCLEOTIDE SEQUENCE [LARGE SCALE GENOMIC DNA]</scope>
    <source>
        <strain evidence="4 5">Ter331</strain>
    </source>
</reference>
<gene>
    <name evidence="4" type="ordered locus">CFU_1351</name>
</gene>
<dbReference type="SMART" id="SM00028">
    <property type="entry name" value="TPR"/>
    <property type="match status" value="7"/>
</dbReference>
<name>G0AB58_COLFT</name>
<keyword evidence="2 3" id="KW-0802">TPR repeat</keyword>
<dbReference type="InterPro" id="IPR019734">
    <property type="entry name" value="TPR_rpt"/>
</dbReference>
<feature type="repeat" description="TPR" evidence="3">
    <location>
        <begin position="262"/>
        <end position="295"/>
    </location>
</feature>
<dbReference type="Pfam" id="PF14559">
    <property type="entry name" value="TPR_19"/>
    <property type="match status" value="1"/>
</dbReference>
<keyword evidence="5" id="KW-1185">Reference proteome</keyword>
<proteinExistence type="predicted"/>
<dbReference type="Proteomes" id="UP000008392">
    <property type="component" value="Chromosome"/>
</dbReference>
<reference evidence="4 5" key="2">
    <citation type="journal article" date="2006" name="J. Microbiol. Methods">
        <title>Genomic flank-sequencing of plasposon insertion sites for rapid identification of functional genes.</title>
        <authorList>
            <person name="Leveau J.H."/>
            <person name="Gerards S."/>
            <person name="Fritsche K."/>
            <person name="Zondag G."/>
            <person name="van Veen J.A."/>
        </authorList>
    </citation>
    <scope>NUCLEOTIDE SEQUENCE [LARGE SCALE GENOMIC DNA]</scope>
    <source>
        <strain evidence="4 5">Ter331</strain>
    </source>
</reference>
<accession>G0AB58</accession>
<dbReference type="eggNOG" id="COG0457">
    <property type="taxonomic scope" value="Bacteria"/>
</dbReference>
<reference evidence="5" key="6">
    <citation type="submission" date="2011-05" db="EMBL/GenBank/DDBJ databases">
        <title>Complete sequence of Collimonas fungivorans Ter331.</title>
        <authorList>
            <person name="Leveau J.H."/>
        </authorList>
    </citation>
    <scope>NUCLEOTIDE SEQUENCE [LARGE SCALE GENOMIC DNA]</scope>
    <source>
        <strain evidence="5">Ter331</strain>
    </source>
</reference>
<dbReference type="HOGENOM" id="CLU_010140_1_0_4"/>
<dbReference type="eggNOG" id="COG0859">
    <property type="taxonomic scope" value="Bacteria"/>
</dbReference>
<feature type="repeat" description="TPR" evidence="3">
    <location>
        <begin position="194"/>
        <end position="227"/>
    </location>
</feature>
<dbReference type="PANTHER" id="PTHR44943:SF4">
    <property type="entry name" value="TPR REPEAT-CONTAINING PROTEIN MJ0798"/>
    <property type="match status" value="1"/>
</dbReference>
<feature type="repeat" description="TPR" evidence="3">
    <location>
        <begin position="58"/>
        <end position="91"/>
    </location>
</feature>
<dbReference type="Pfam" id="PF13432">
    <property type="entry name" value="TPR_16"/>
    <property type="match status" value="1"/>
</dbReference>
<dbReference type="AlphaFoldDB" id="G0AB58"/>
<evidence type="ECO:0000256" key="2">
    <source>
        <dbReference type="ARBA" id="ARBA00022803"/>
    </source>
</evidence>
<dbReference type="PANTHER" id="PTHR44943">
    <property type="entry name" value="CELLULOSE SYNTHASE OPERON PROTEIN C"/>
    <property type="match status" value="1"/>
</dbReference>
<evidence type="ECO:0000256" key="3">
    <source>
        <dbReference type="PROSITE-ProRule" id="PRU00339"/>
    </source>
</evidence>
<keyword evidence="1" id="KW-0677">Repeat</keyword>
<dbReference type="EMBL" id="CP002745">
    <property type="protein sequence ID" value="AEK61183.1"/>
    <property type="molecule type" value="Genomic_DNA"/>
</dbReference>
<dbReference type="STRING" id="1005048.CFU_1351"/>
<dbReference type="InterPro" id="IPR051685">
    <property type="entry name" value="Ycf3/AcsC/BcsC/TPR_MFPF"/>
</dbReference>
<reference evidence="4 5" key="4">
    <citation type="journal article" date="2010" name="Environ. Microbiol.">
        <title>The bacterial genus Collimonas: mycophagy, weathering and other adaptive solutions to life in oligotrophic soil environments.</title>
        <authorList>
            <person name="Leveau J.H."/>
            <person name="Uroz S."/>
            <person name="de Boer W."/>
        </authorList>
    </citation>
    <scope>NUCLEOTIDE SEQUENCE [LARGE SCALE GENOMIC DNA]</scope>
    <source>
        <strain evidence="4 5">Ter331</strain>
    </source>
</reference>
<dbReference type="Gene3D" id="3.40.50.2000">
    <property type="entry name" value="Glycogen Phosphorylase B"/>
    <property type="match status" value="1"/>
</dbReference>
<dbReference type="PROSITE" id="PS50005">
    <property type="entry name" value="TPR"/>
    <property type="match status" value="4"/>
</dbReference>
<protein>
    <submittedName>
        <fullName evidence="4">TPR repeat protein</fullName>
    </submittedName>
</protein>
<dbReference type="Pfam" id="PF00515">
    <property type="entry name" value="TPR_1"/>
    <property type="match status" value="1"/>
</dbReference>